<dbReference type="PANTHER" id="PTHR21137">
    <property type="entry name" value="ODORANT RECEPTOR"/>
    <property type="match status" value="1"/>
</dbReference>
<dbReference type="InterPro" id="IPR004117">
    <property type="entry name" value="7tm6_olfct_rcpt"/>
</dbReference>
<protein>
    <recommendedName>
        <fullName evidence="10">Odorant receptor</fullName>
    </recommendedName>
</protein>
<evidence type="ECO:0000256" key="6">
    <source>
        <dbReference type="ARBA" id="ARBA00022989"/>
    </source>
</evidence>
<feature type="transmembrane region" description="Helical" evidence="10">
    <location>
        <begin position="309"/>
        <end position="326"/>
    </location>
</feature>
<evidence type="ECO:0000256" key="3">
    <source>
        <dbReference type="ARBA" id="ARBA00022606"/>
    </source>
</evidence>
<feature type="transmembrane region" description="Helical" evidence="10">
    <location>
        <begin position="183"/>
        <end position="205"/>
    </location>
</feature>
<feature type="transmembrane region" description="Helical" evidence="10">
    <location>
        <begin position="36"/>
        <end position="57"/>
    </location>
</feature>
<evidence type="ECO:0000313" key="11">
    <source>
        <dbReference type="EMBL" id="CAH0407288.1"/>
    </source>
</evidence>
<feature type="transmembrane region" description="Helical" evidence="10">
    <location>
        <begin position="358"/>
        <end position="378"/>
    </location>
</feature>
<evidence type="ECO:0000256" key="2">
    <source>
        <dbReference type="ARBA" id="ARBA00022475"/>
    </source>
</evidence>
<sequence length="402" mass="47462">MKKNMKEFEYDFEKAFRITTKALHLNRAHPFIERNLFWCFQFLLILTLSVMTFVFTFNSLLFYDIPAGEIAEASKNGTMAIVSLTITFKYTFLLYNQNYIKRYIAIINKDYELSKGFVAEERAIVIDYSRKGAKVSLYWLVATTATSILFPVKALVQMVYYHWEDEFRFVPMFDMRYPTTIEIMKNVPAMFCLLFLLCLMFDVYATTMYVGFDPLVPIFLTHICGQLDILSQRIMDIFSDESNLNSQEVNYKLKCINVTLQDQYNMIKEIKSKFTFLYEFTMKTTTILLPLSMFQIVEDLQRRKLNLEFISFFFATILHFYMPCYYSDMLMDRSQKLRDAVYACGWEKRHNARARKTILLMLTRTTVPLALSTVFYPICLDTFAEMCRQSYAIFNIMNAAEV</sequence>
<reference evidence="11" key="1">
    <citation type="submission" date="2021-12" db="EMBL/GenBank/DDBJ databases">
        <authorList>
            <person name="King R."/>
        </authorList>
    </citation>
    <scope>NUCLEOTIDE SEQUENCE</scope>
</reference>
<keyword evidence="4 10" id="KW-0812">Transmembrane</keyword>
<keyword evidence="6 10" id="KW-1133">Transmembrane helix</keyword>
<keyword evidence="12" id="KW-1185">Reference proteome</keyword>
<keyword evidence="5 10" id="KW-0552">Olfaction</keyword>
<name>A0ABN8BDV8_CHISP</name>
<feature type="transmembrane region" description="Helical" evidence="10">
    <location>
        <begin position="77"/>
        <end position="95"/>
    </location>
</feature>
<feature type="transmembrane region" description="Helical" evidence="10">
    <location>
        <begin position="137"/>
        <end position="163"/>
    </location>
</feature>
<dbReference type="Proteomes" id="UP001153292">
    <property type="component" value="Chromosome 8"/>
</dbReference>
<evidence type="ECO:0000256" key="8">
    <source>
        <dbReference type="ARBA" id="ARBA00023170"/>
    </source>
</evidence>
<proteinExistence type="inferred from homology"/>
<comment type="subcellular location">
    <subcellularLocation>
        <location evidence="1 10">Cell membrane</location>
        <topology evidence="1 10">Multi-pass membrane protein</topology>
    </subcellularLocation>
</comment>
<evidence type="ECO:0000256" key="5">
    <source>
        <dbReference type="ARBA" id="ARBA00022725"/>
    </source>
</evidence>
<keyword evidence="2" id="KW-1003">Cell membrane</keyword>
<dbReference type="EMBL" id="OU963901">
    <property type="protein sequence ID" value="CAH0407288.1"/>
    <property type="molecule type" value="Genomic_DNA"/>
</dbReference>
<dbReference type="Pfam" id="PF02949">
    <property type="entry name" value="7tm_6"/>
    <property type="match status" value="1"/>
</dbReference>
<keyword evidence="9 10" id="KW-0807">Transducer</keyword>
<feature type="transmembrane region" description="Helical" evidence="10">
    <location>
        <begin position="276"/>
        <end position="297"/>
    </location>
</feature>
<evidence type="ECO:0000256" key="9">
    <source>
        <dbReference type="ARBA" id="ARBA00023224"/>
    </source>
</evidence>
<dbReference type="PANTHER" id="PTHR21137:SF35">
    <property type="entry name" value="ODORANT RECEPTOR 19A-RELATED"/>
    <property type="match status" value="1"/>
</dbReference>
<gene>
    <name evidence="11" type="ORF">CHILSU_LOCUS10687</name>
</gene>
<keyword evidence="8 10" id="KW-0675">Receptor</keyword>
<comment type="similarity">
    <text evidence="10">Belongs to the insect chemoreceptor superfamily. Heteromeric odorant receptor channel (TC 1.A.69) family.</text>
</comment>
<evidence type="ECO:0000256" key="10">
    <source>
        <dbReference type="RuleBase" id="RU351113"/>
    </source>
</evidence>
<organism evidence="11 12">
    <name type="scientific">Chilo suppressalis</name>
    <name type="common">Asiatic rice borer moth</name>
    <dbReference type="NCBI Taxonomy" id="168631"/>
    <lineage>
        <taxon>Eukaryota</taxon>
        <taxon>Metazoa</taxon>
        <taxon>Ecdysozoa</taxon>
        <taxon>Arthropoda</taxon>
        <taxon>Hexapoda</taxon>
        <taxon>Insecta</taxon>
        <taxon>Pterygota</taxon>
        <taxon>Neoptera</taxon>
        <taxon>Endopterygota</taxon>
        <taxon>Lepidoptera</taxon>
        <taxon>Glossata</taxon>
        <taxon>Ditrysia</taxon>
        <taxon>Pyraloidea</taxon>
        <taxon>Crambidae</taxon>
        <taxon>Crambinae</taxon>
        <taxon>Chilo</taxon>
    </lineage>
</organism>
<evidence type="ECO:0000313" key="12">
    <source>
        <dbReference type="Proteomes" id="UP001153292"/>
    </source>
</evidence>
<keyword evidence="3 10" id="KW-0716">Sensory transduction</keyword>
<evidence type="ECO:0000256" key="4">
    <source>
        <dbReference type="ARBA" id="ARBA00022692"/>
    </source>
</evidence>
<keyword evidence="7 10" id="KW-0472">Membrane</keyword>
<evidence type="ECO:0000256" key="1">
    <source>
        <dbReference type="ARBA" id="ARBA00004651"/>
    </source>
</evidence>
<evidence type="ECO:0000256" key="7">
    <source>
        <dbReference type="ARBA" id="ARBA00023136"/>
    </source>
</evidence>
<accession>A0ABN8BDV8</accession>